<gene>
    <name evidence="1" type="ORF">EDD76_11945</name>
</gene>
<accession>A0A4V2QB49</accession>
<evidence type="ECO:0000313" key="1">
    <source>
        <dbReference type="EMBL" id="TCL54622.1"/>
    </source>
</evidence>
<proteinExistence type="predicted"/>
<organism evidence="1 2">
    <name type="scientific">Kineothrix alysoides</name>
    <dbReference type="NCBI Taxonomy" id="1469948"/>
    <lineage>
        <taxon>Bacteria</taxon>
        <taxon>Bacillati</taxon>
        <taxon>Bacillota</taxon>
        <taxon>Clostridia</taxon>
        <taxon>Lachnospirales</taxon>
        <taxon>Lachnospiraceae</taxon>
        <taxon>Kineothrix</taxon>
    </lineage>
</organism>
<sequence>MEQIYSNFGITIVKQDEKYFMQYDSGEMVSTIKKVELSEREAKELQEQEDGNAIYEYMIKNLNDRI</sequence>
<dbReference type="OrthoDB" id="2936592at2"/>
<reference evidence="1 2" key="1">
    <citation type="submission" date="2019-03" db="EMBL/GenBank/DDBJ databases">
        <title>Genomic Encyclopedia of Type Strains, Phase IV (KMG-IV): sequencing the most valuable type-strain genomes for metagenomic binning, comparative biology and taxonomic classification.</title>
        <authorList>
            <person name="Goeker M."/>
        </authorList>
    </citation>
    <scope>NUCLEOTIDE SEQUENCE [LARGE SCALE GENOMIC DNA]</scope>
    <source>
        <strain evidence="1 2">DSM 100556</strain>
    </source>
</reference>
<protein>
    <submittedName>
        <fullName evidence="1">Uncharacterized protein</fullName>
    </submittedName>
</protein>
<dbReference type="Proteomes" id="UP000295718">
    <property type="component" value="Unassembled WGS sequence"/>
</dbReference>
<dbReference type="RefSeq" id="WP_031391951.1">
    <property type="nucleotide sequence ID" value="NZ_JPNB01000002.1"/>
</dbReference>
<evidence type="ECO:0000313" key="2">
    <source>
        <dbReference type="Proteomes" id="UP000295718"/>
    </source>
</evidence>
<name>A0A4V2QB49_9FIRM</name>
<dbReference type="EMBL" id="SLUO01000019">
    <property type="protein sequence ID" value="TCL54622.1"/>
    <property type="molecule type" value="Genomic_DNA"/>
</dbReference>
<comment type="caution">
    <text evidence="1">The sequence shown here is derived from an EMBL/GenBank/DDBJ whole genome shotgun (WGS) entry which is preliminary data.</text>
</comment>
<keyword evidence="2" id="KW-1185">Reference proteome</keyword>
<dbReference type="AlphaFoldDB" id="A0A4V2QB49"/>